<name>A0ACB9U463_9CETA</name>
<dbReference type="EMBL" id="CM043049">
    <property type="protein sequence ID" value="KAI4557826.1"/>
    <property type="molecule type" value="Genomic_DNA"/>
</dbReference>
<evidence type="ECO:0000313" key="1">
    <source>
        <dbReference type="EMBL" id="KAI4557826.1"/>
    </source>
</evidence>
<comment type="caution">
    <text evidence="1">The sequence shown here is derived from an EMBL/GenBank/DDBJ whole genome shotgun (WGS) entry which is preliminary data.</text>
</comment>
<organism evidence="1 2">
    <name type="scientific">Ovis ammon polii x Ovis aries</name>
    <dbReference type="NCBI Taxonomy" id="2918886"/>
    <lineage>
        <taxon>Eukaryota</taxon>
        <taxon>Metazoa</taxon>
        <taxon>Chordata</taxon>
        <taxon>Craniata</taxon>
        <taxon>Vertebrata</taxon>
        <taxon>Euteleostomi</taxon>
        <taxon>Mammalia</taxon>
        <taxon>Eutheria</taxon>
        <taxon>Laurasiatheria</taxon>
        <taxon>Artiodactyla</taxon>
        <taxon>Ruminantia</taxon>
        <taxon>Pecora</taxon>
        <taxon>Bovidae</taxon>
        <taxon>Caprinae</taxon>
        <taxon>Ovis</taxon>
    </lineage>
</organism>
<gene>
    <name evidence="1" type="ORF">MJG53_018579</name>
</gene>
<accession>A0ACB9U463</accession>
<protein>
    <submittedName>
        <fullName evidence="1">Uncharacterized protein</fullName>
    </submittedName>
</protein>
<sequence>MVPRSRSHWPVLSSTCSPAQGPSSHLIPAALLSSPGPLVHHGKLETQHKCFAKLKSHSANEANEWEVVTLASPGKSATHKKVCLQLITLVIAEQTQQKGEQEVTFCLGHVGDPAALYGGLILEAPPFEAQTGSHSWPYHPPPSLIPLSPADQQSKSWRFSPIFSPTASNFTIVPSGLLMSLTDQGAASRTSPLQGKSLTEGASQILGTNDNTLHQLKPPHPSHVEGPVSQRRLGLATYPNLHPSNLTIPRKEGNHDPETAAQESLLKRTIALLQGFTAALSALTLKSMAPGYHREQRQVAKLARIL</sequence>
<evidence type="ECO:0000313" key="2">
    <source>
        <dbReference type="Proteomes" id="UP001057279"/>
    </source>
</evidence>
<proteinExistence type="predicted"/>
<dbReference type="Proteomes" id="UP001057279">
    <property type="component" value="Linkage Group LG24"/>
</dbReference>
<reference evidence="1" key="1">
    <citation type="submission" date="2022-03" db="EMBL/GenBank/DDBJ databases">
        <title>Genomic analyses of argali, domestic sheep and their hybrids provide insights into chromosomal evolution, heterosis and genetic basis of agronomic traits.</title>
        <authorList>
            <person name="Li M."/>
        </authorList>
    </citation>
    <scope>NUCLEOTIDE SEQUENCE</scope>
    <source>
        <strain evidence="1">F1 hybrid</strain>
    </source>
</reference>
<keyword evidence="2" id="KW-1185">Reference proteome</keyword>